<comment type="caution">
    <text evidence="2">The sequence shown here is derived from an EMBL/GenBank/DDBJ whole genome shotgun (WGS) entry which is preliminary data.</text>
</comment>
<evidence type="ECO:0000313" key="2">
    <source>
        <dbReference type="EMBL" id="CAG8856631.1"/>
    </source>
</evidence>
<feature type="compositionally biased region" description="Polar residues" evidence="1">
    <location>
        <begin position="55"/>
        <end position="72"/>
    </location>
</feature>
<protein>
    <submittedName>
        <fullName evidence="2">712_t:CDS:1</fullName>
    </submittedName>
</protein>
<gene>
    <name evidence="2" type="ORF">GMARGA_LOCUS45452</name>
</gene>
<organism evidence="2 3">
    <name type="scientific">Gigaspora margarita</name>
    <dbReference type="NCBI Taxonomy" id="4874"/>
    <lineage>
        <taxon>Eukaryota</taxon>
        <taxon>Fungi</taxon>
        <taxon>Fungi incertae sedis</taxon>
        <taxon>Mucoromycota</taxon>
        <taxon>Glomeromycotina</taxon>
        <taxon>Glomeromycetes</taxon>
        <taxon>Diversisporales</taxon>
        <taxon>Gigasporaceae</taxon>
        <taxon>Gigaspora</taxon>
    </lineage>
</organism>
<feature type="non-terminal residue" evidence="2">
    <location>
        <position position="1"/>
    </location>
</feature>
<feature type="region of interest" description="Disordered" evidence="1">
    <location>
        <begin position="1"/>
        <end position="30"/>
    </location>
</feature>
<evidence type="ECO:0000313" key="3">
    <source>
        <dbReference type="Proteomes" id="UP000789901"/>
    </source>
</evidence>
<reference evidence="2 3" key="1">
    <citation type="submission" date="2021-06" db="EMBL/GenBank/DDBJ databases">
        <authorList>
            <person name="Kallberg Y."/>
            <person name="Tangrot J."/>
            <person name="Rosling A."/>
        </authorList>
    </citation>
    <scope>NUCLEOTIDE SEQUENCE [LARGE SCALE GENOMIC DNA]</scope>
    <source>
        <strain evidence="2 3">120-4 pot B 10/14</strain>
    </source>
</reference>
<sequence length="153" mass="18268">QRIKRRTSESTNNPNPNKKGKMSSVNFPTDEQIRRAQELKQADDLQRQANELLKQQQQYSVVEPSQSTSTPYYQEESEPENYVDEDEELPDYKKWLHSNYKNYLTYALPLLPFFCREPFINFWNSIVRIKRDGLKIKIDLLKLDHGIIKPNYR</sequence>
<proteinExistence type="predicted"/>
<feature type="non-terminal residue" evidence="2">
    <location>
        <position position="153"/>
    </location>
</feature>
<evidence type="ECO:0000256" key="1">
    <source>
        <dbReference type="SAM" id="MobiDB-lite"/>
    </source>
</evidence>
<dbReference type="EMBL" id="CAJVQB010162047">
    <property type="protein sequence ID" value="CAG8856631.1"/>
    <property type="molecule type" value="Genomic_DNA"/>
</dbReference>
<dbReference type="Proteomes" id="UP000789901">
    <property type="component" value="Unassembled WGS sequence"/>
</dbReference>
<keyword evidence="3" id="KW-1185">Reference proteome</keyword>
<feature type="compositionally biased region" description="Acidic residues" evidence="1">
    <location>
        <begin position="75"/>
        <end position="84"/>
    </location>
</feature>
<accession>A0ABN7XQP3</accession>
<feature type="region of interest" description="Disordered" evidence="1">
    <location>
        <begin position="55"/>
        <end position="84"/>
    </location>
</feature>
<name>A0ABN7XQP3_GIGMA</name>